<accession>A0A254T9F2</accession>
<dbReference type="InterPro" id="IPR023393">
    <property type="entry name" value="START-like_dom_sf"/>
</dbReference>
<name>A0A254T9F2_9BURK</name>
<dbReference type="PANTHER" id="PTHR38588:SF1">
    <property type="entry name" value="BLL0334 PROTEIN"/>
    <property type="match status" value="1"/>
</dbReference>
<dbReference type="EMBL" id="LSTO01000001">
    <property type="protein sequence ID" value="OWW19300.1"/>
    <property type="molecule type" value="Genomic_DNA"/>
</dbReference>
<dbReference type="Gene3D" id="3.30.530.20">
    <property type="match status" value="1"/>
</dbReference>
<evidence type="ECO:0000313" key="3">
    <source>
        <dbReference type="Proteomes" id="UP000197535"/>
    </source>
</evidence>
<dbReference type="AlphaFoldDB" id="A0A254T9F2"/>
<dbReference type="PANTHER" id="PTHR38588">
    <property type="entry name" value="BLL0334 PROTEIN"/>
    <property type="match status" value="1"/>
</dbReference>
<comment type="caution">
    <text evidence="2">The sequence shown here is derived from an EMBL/GenBank/DDBJ whole genome shotgun (WGS) entry which is preliminary data.</text>
</comment>
<gene>
    <name evidence="2" type="ORF">AYR66_07090</name>
</gene>
<sequence>MEMSNIQVVPAPPDRVWAALNDPQVLKACITGCEAVERVADNEYKVAMSVKVGPVSAKFAGKIFLVDRNPPESYTLNFEGQGGMAGHAKGTAKVSLSPEGEATKLAYAASAQIGGKLAQIGSRLIDGAANKMAADFFAALARVLKEHPQEPSAPEANLVQPPAPEPPPSNATG</sequence>
<dbReference type="CDD" id="cd05018">
    <property type="entry name" value="CoxG"/>
    <property type="match status" value="1"/>
</dbReference>
<feature type="compositionally biased region" description="Pro residues" evidence="1">
    <location>
        <begin position="161"/>
        <end position="173"/>
    </location>
</feature>
<organism evidence="2 3">
    <name type="scientific">Noviherbaspirillum denitrificans</name>
    <dbReference type="NCBI Taxonomy" id="1968433"/>
    <lineage>
        <taxon>Bacteria</taxon>
        <taxon>Pseudomonadati</taxon>
        <taxon>Pseudomonadota</taxon>
        <taxon>Betaproteobacteria</taxon>
        <taxon>Burkholderiales</taxon>
        <taxon>Oxalobacteraceae</taxon>
        <taxon>Noviherbaspirillum</taxon>
    </lineage>
</organism>
<keyword evidence="3" id="KW-1185">Reference proteome</keyword>
<dbReference type="RefSeq" id="WP_088706215.1">
    <property type="nucleotide sequence ID" value="NZ_LSTO01000001.1"/>
</dbReference>
<dbReference type="SUPFAM" id="SSF55961">
    <property type="entry name" value="Bet v1-like"/>
    <property type="match status" value="1"/>
</dbReference>
<reference evidence="2 3" key="1">
    <citation type="submission" date="2016-02" db="EMBL/GenBank/DDBJ databases">
        <authorList>
            <person name="Wen L."/>
            <person name="He K."/>
            <person name="Yang H."/>
        </authorList>
    </citation>
    <scope>NUCLEOTIDE SEQUENCE [LARGE SCALE GENOMIC DNA]</scope>
    <source>
        <strain evidence="2 3">TSA40</strain>
    </source>
</reference>
<dbReference type="Pfam" id="PF06240">
    <property type="entry name" value="COXG"/>
    <property type="match status" value="1"/>
</dbReference>
<protein>
    <submittedName>
        <fullName evidence="2">Carbon monoxide dehydrogenase</fullName>
    </submittedName>
</protein>
<evidence type="ECO:0000256" key="1">
    <source>
        <dbReference type="SAM" id="MobiDB-lite"/>
    </source>
</evidence>
<dbReference type="InterPro" id="IPR010419">
    <property type="entry name" value="CO_DH_gsu"/>
</dbReference>
<proteinExistence type="predicted"/>
<dbReference type="OrthoDB" id="9787428at2"/>
<evidence type="ECO:0000313" key="2">
    <source>
        <dbReference type="EMBL" id="OWW19300.1"/>
    </source>
</evidence>
<feature type="region of interest" description="Disordered" evidence="1">
    <location>
        <begin position="147"/>
        <end position="173"/>
    </location>
</feature>
<dbReference type="Proteomes" id="UP000197535">
    <property type="component" value="Unassembled WGS sequence"/>
</dbReference>